<dbReference type="Proteomes" id="UP000287651">
    <property type="component" value="Unassembled WGS sequence"/>
</dbReference>
<organism evidence="1 2">
    <name type="scientific">Ensete ventricosum</name>
    <name type="common">Abyssinian banana</name>
    <name type="synonym">Musa ensete</name>
    <dbReference type="NCBI Taxonomy" id="4639"/>
    <lineage>
        <taxon>Eukaryota</taxon>
        <taxon>Viridiplantae</taxon>
        <taxon>Streptophyta</taxon>
        <taxon>Embryophyta</taxon>
        <taxon>Tracheophyta</taxon>
        <taxon>Spermatophyta</taxon>
        <taxon>Magnoliopsida</taxon>
        <taxon>Liliopsida</taxon>
        <taxon>Zingiberales</taxon>
        <taxon>Musaceae</taxon>
        <taxon>Ensete</taxon>
    </lineage>
</organism>
<dbReference type="AlphaFoldDB" id="A0A426XQH9"/>
<comment type="caution">
    <text evidence="1">The sequence shown here is derived from an EMBL/GenBank/DDBJ whole genome shotgun (WGS) entry which is preliminary data.</text>
</comment>
<proteinExistence type="predicted"/>
<name>A0A426XQH9_ENSVE</name>
<feature type="non-terminal residue" evidence="1">
    <location>
        <position position="95"/>
    </location>
</feature>
<reference evidence="1 2" key="1">
    <citation type="journal article" date="2014" name="Agronomy (Basel)">
        <title>A Draft Genome Sequence for Ensete ventricosum, the Drought-Tolerant Tree Against Hunger.</title>
        <authorList>
            <person name="Harrison J."/>
            <person name="Moore K.A."/>
            <person name="Paszkiewicz K."/>
            <person name="Jones T."/>
            <person name="Grant M."/>
            <person name="Ambacheew D."/>
            <person name="Muzemil S."/>
            <person name="Studholme D.J."/>
        </authorList>
    </citation>
    <scope>NUCLEOTIDE SEQUENCE [LARGE SCALE GENOMIC DNA]</scope>
</reference>
<sequence length="95" mass="10466">MRCFRHLWSSCQPITLTSSSATILLRSFSSSDEPSEGGRVALYFRRARLIDALRLRLRSADPSPPPLPPDPFVAVQALRSAPSPDSALSLFRSIP</sequence>
<protein>
    <submittedName>
        <fullName evidence="1">Uncharacterized protein</fullName>
    </submittedName>
</protein>
<evidence type="ECO:0000313" key="1">
    <source>
        <dbReference type="EMBL" id="RRT41724.1"/>
    </source>
</evidence>
<dbReference type="EMBL" id="AMZH03018343">
    <property type="protein sequence ID" value="RRT41724.1"/>
    <property type="molecule type" value="Genomic_DNA"/>
</dbReference>
<accession>A0A426XQH9</accession>
<gene>
    <name evidence="1" type="ORF">B296_00057588</name>
</gene>
<dbReference type="InterPro" id="IPR044175">
    <property type="entry name" value="At5g66631-like"/>
</dbReference>
<evidence type="ECO:0000313" key="2">
    <source>
        <dbReference type="Proteomes" id="UP000287651"/>
    </source>
</evidence>
<dbReference type="PANTHER" id="PTHR47913:SF1">
    <property type="entry name" value="OS01G0167750 PROTEIN"/>
    <property type="match status" value="1"/>
</dbReference>
<dbReference type="PANTHER" id="PTHR47913">
    <property type="entry name" value="OS01G0167750 PROTEIN"/>
    <property type="match status" value="1"/>
</dbReference>